<proteinExistence type="predicted"/>
<evidence type="ECO:0000256" key="1">
    <source>
        <dbReference type="SAM" id="Phobius"/>
    </source>
</evidence>
<name>A0A3D8IIT7_9HELI</name>
<sequence length="102" mass="11177">MLKSFLQKISFLLVVCLPMAVFGASDSALGKFKGEFETQVTNTASDIASMVNTFVSVIGILWLVILLIIVMFNKERMMEHIKGIIAVSVILGIVWGISKSLI</sequence>
<dbReference type="GeneID" id="82535042"/>
<reference evidence="2 3" key="1">
    <citation type="submission" date="2018-04" db="EMBL/GenBank/DDBJ databases">
        <title>Novel Campyloabacter and Helicobacter Species and Strains.</title>
        <authorList>
            <person name="Mannion A.J."/>
            <person name="Shen Z."/>
            <person name="Fox J.G."/>
        </authorList>
    </citation>
    <scope>NUCLEOTIDE SEQUENCE [LARGE SCALE GENOMIC DNA]</scope>
    <source>
        <strain evidence="2 3">MIT 99-5101</strain>
    </source>
</reference>
<evidence type="ECO:0008006" key="4">
    <source>
        <dbReference type="Google" id="ProtNLM"/>
    </source>
</evidence>
<keyword evidence="1" id="KW-1133">Transmembrane helix</keyword>
<dbReference type="RefSeq" id="WP_115550909.1">
    <property type="nucleotide sequence ID" value="NZ_CAQJPM010000048.1"/>
</dbReference>
<feature type="transmembrane region" description="Helical" evidence="1">
    <location>
        <begin position="47"/>
        <end position="69"/>
    </location>
</feature>
<keyword evidence="3" id="KW-1185">Reference proteome</keyword>
<dbReference type="OrthoDB" id="5324835at2"/>
<comment type="caution">
    <text evidence="2">The sequence shown here is derived from an EMBL/GenBank/DDBJ whole genome shotgun (WGS) entry which is preliminary data.</text>
</comment>
<accession>A0A3D8IIT7</accession>
<dbReference type="Proteomes" id="UP000256650">
    <property type="component" value="Unassembled WGS sequence"/>
</dbReference>
<keyword evidence="1" id="KW-0812">Transmembrane</keyword>
<keyword evidence="1" id="KW-0472">Membrane</keyword>
<gene>
    <name evidence="2" type="ORF">CQA43_01905</name>
</gene>
<dbReference type="EMBL" id="NXLS01000001">
    <property type="protein sequence ID" value="RDU64574.1"/>
    <property type="molecule type" value="Genomic_DNA"/>
</dbReference>
<organism evidence="2 3">
    <name type="scientific">Helicobacter ganmani</name>
    <dbReference type="NCBI Taxonomy" id="60246"/>
    <lineage>
        <taxon>Bacteria</taxon>
        <taxon>Pseudomonadati</taxon>
        <taxon>Campylobacterota</taxon>
        <taxon>Epsilonproteobacteria</taxon>
        <taxon>Campylobacterales</taxon>
        <taxon>Helicobacteraceae</taxon>
        <taxon>Helicobacter</taxon>
    </lineage>
</organism>
<protein>
    <recommendedName>
        <fullName evidence="4">Conjugal transfer protein TrbC</fullName>
    </recommendedName>
</protein>
<evidence type="ECO:0000313" key="2">
    <source>
        <dbReference type="EMBL" id="RDU64574.1"/>
    </source>
</evidence>
<feature type="transmembrane region" description="Helical" evidence="1">
    <location>
        <begin position="81"/>
        <end position="98"/>
    </location>
</feature>
<evidence type="ECO:0000313" key="3">
    <source>
        <dbReference type="Proteomes" id="UP000256650"/>
    </source>
</evidence>
<dbReference type="AlphaFoldDB" id="A0A3D8IIT7"/>